<dbReference type="CDD" id="cd01662">
    <property type="entry name" value="Ubiquinol_Oxidase_I"/>
    <property type="match status" value="1"/>
</dbReference>
<feature type="transmembrane region" description="Helical" evidence="21">
    <location>
        <begin position="158"/>
        <end position="184"/>
    </location>
</feature>
<dbReference type="EMBL" id="FYEK01000028">
    <property type="protein sequence ID" value="SNB66614.1"/>
    <property type="molecule type" value="Genomic_DNA"/>
</dbReference>
<dbReference type="FunFam" id="1.20.210.10:FF:000006">
    <property type="entry name" value="Cytochrome c oxidase subunit 1"/>
    <property type="match status" value="1"/>
</dbReference>
<dbReference type="GO" id="GO:0022904">
    <property type="term" value="P:respiratory electron transport chain"/>
    <property type="evidence" value="ECO:0007669"/>
    <property type="project" value="TreeGrafter"/>
</dbReference>
<evidence type="ECO:0000313" key="25">
    <source>
        <dbReference type="Proteomes" id="UP000197025"/>
    </source>
</evidence>
<feature type="transmembrane region" description="Helical" evidence="21">
    <location>
        <begin position="421"/>
        <end position="446"/>
    </location>
</feature>
<evidence type="ECO:0000256" key="2">
    <source>
        <dbReference type="ARBA" id="ARBA00004673"/>
    </source>
</evidence>
<dbReference type="AlphaFoldDB" id="A0A212R3J7"/>
<keyword evidence="25" id="KW-1185">Reference proteome</keyword>
<dbReference type="PRINTS" id="PR01165">
    <property type="entry name" value="CYCOXIDASEI"/>
</dbReference>
<name>A0A212R3J7_9CHLR</name>
<dbReference type="InterPro" id="IPR023616">
    <property type="entry name" value="Cyt_c_oxase-like_su1_dom"/>
</dbReference>
<reference evidence="25" key="1">
    <citation type="submission" date="2017-06" db="EMBL/GenBank/DDBJ databases">
        <authorList>
            <person name="Varghese N."/>
            <person name="Submissions S."/>
        </authorList>
    </citation>
    <scope>NUCLEOTIDE SEQUENCE [LARGE SCALE GENOMIC DNA]</scope>
    <source>
        <strain evidence="25">JAD2</strain>
    </source>
</reference>
<evidence type="ECO:0000256" key="21">
    <source>
        <dbReference type="RuleBase" id="RU363061"/>
    </source>
</evidence>
<evidence type="ECO:0000256" key="22">
    <source>
        <dbReference type="SAM" id="MobiDB-lite"/>
    </source>
</evidence>
<dbReference type="EC" id="7.1.1.9" evidence="4 21"/>
<evidence type="ECO:0000259" key="23">
    <source>
        <dbReference type="PROSITE" id="PS50855"/>
    </source>
</evidence>
<feature type="transmembrane region" description="Helical" evidence="21">
    <location>
        <begin position="348"/>
        <end position="371"/>
    </location>
</feature>
<dbReference type="NCBIfam" id="TIGR02891">
    <property type="entry name" value="CtaD_CoxA"/>
    <property type="match status" value="1"/>
</dbReference>
<organism evidence="24 25">
    <name type="scientific">Thermoflexus hugenholtzii JAD2</name>
    <dbReference type="NCBI Taxonomy" id="877466"/>
    <lineage>
        <taxon>Bacteria</taxon>
        <taxon>Bacillati</taxon>
        <taxon>Chloroflexota</taxon>
        <taxon>Thermoflexia</taxon>
        <taxon>Thermoflexales</taxon>
        <taxon>Thermoflexaceae</taxon>
        <taxon>Thermoflexus</taxon>
    </lineage>
</organism>
<keyword evidence="14 21" id="KW-1133">Transmembrane helix</keyword>
<keyword evidence="6 20" id="KW-0813">Transport</keyword>
<feature type="transmembrane region" description="Helical" evidence="21">
    <location>
        <begin position="31"/>
        <end position="51"/>
    </location>
</feature>
<keyword evidence="17 21" id="KW-0472">Membrane</keyword>
<feature type="transmembrane region" description="Helical" evidence="21">
    <location>
        <begin position="279"/>
        <end position="300"/>
    </location>
</feature>
<dbReference type="GO" id="GO:0006119">
    <property type="term" value="P:oxidative phosphorylation"/>
    <property type="evidence" value="ECO:0007669"/>
    <property type="project" value="UniProtKB-UniPathway"/>
</dbReference>
<evidence type="ECO:0000256" key="17">
    <source>
        <dbReference type="ARBA" id="ARBA00023136"/>
    </source>
</evidence>
<keyword evidence="9 20" id="KW-0679">Respiratory chain</keyword>
<evidence type="ECO:0000256" key="6">
    <source>
        <dbReference type="ARBA" id="ARBA00022448"/>
    </source>
</evidence>
<dbReference type="GO" id="GO:0004129">
    <property type="term" value="F:cytochrome-c oxidase activity"/>
    <property type="evidence" value="ECO:0007669"/>
    <property type="project" value="UniProtKB-EC"/>
</dbReference>
<protein>
    <recommendedName>
        <fullName evidence="5 21">Cytochrome c oxidase subunit 1</fullName>
        <ecNumber evidence="4 21">7.1.1.9</ecNumber>
    </recommendedName>
</protein>
<evidence type="ECO:0000256" key="18">
    <source>
        <dbReference type="ARBA" id="ARBA00025218"/>
    </source>
</evidence>
<feature type="domain" description="Cytochrome oxidase subunit I profile" evidence="23">
    <location>
        <begin position="14"/>
        <end position="526"/>
    </location>
</feature>
<keyword evidence="10 20" id="KW-0812">Transmembrane</keyword>
<evidence type="ECO:0000256" key="14">
    <source>
        <dbReference type="ARBA" id="ARBA00022989"/>
    </source>
</evidence>
<keyword evidence="11 21" id="KW-0479">Metal-binding</keyword>
<dbReference type="PANTHER" id="PTHR10422">
    <property type="entry name" value="CYTOCHROME C OXIDASE SUBUNIT 1"/>
    <property type="match status" value="1"/>
</dbReference>
<keyword evidence="12" id="KW-1278">Translocase</keyword>
<evidence type="ECO:0000256" key="13">
    <source>
        <dbReference type="ARBA" id="ARBA00022982"/>
    </source>
</evidence>
<evidence type="ECO:0000256" key="5">
    <source>
        <dbReference type="ARBA" id="ARBA00015947"/>
    </source>
</evidence>
<keyword evidence="7 21" id="KW-1003">Cell membrane</keyword>
<dbReference type="InterPro" id="IPR036927">
    <property type="entry name" value="Cyt_c_oxase-like_su1_sf"/>
</dbReference>
<feature type="transmembrane region" description="Helical" evidence="21">
    <location>
        <begin position="466"/>
        <end position="487"/>
    </location>
</feature>
<keyword evidence="13 20" id="KW-0249">Electron transport</keyword>
<dbReference type="Gene3D" id="1.10.287.70">
    <property type="match status" value="1"/>
</dbReference>
<dbReference type="UniPathway" id="UPA00705"/>
<keyword evidence="15 21" id="KW-0408">Iron</keyword>
<dbReference type="InParanoid" id="A0A212R3J7"/>
<comment type="pathway">
    <text evidence="2 21">Energy metabolism; oxidative phosphorylation.</text>
</comment>
<comment type="function">
    <text evidence="18 21">Cytochrome c oxidase is the component of the respiratory chain that catalyzes the reduction of oxygen to water. Subunits 1-3 form the functional core of the enzyme complex. CO I is the catalytic subunit of the enzyme. Electrons originating in cytochrome c are transferred via the copper A center of subunit 2 and heme A of subunit 1 to the bimetallic center formed by heme A3 and copper B.</text>
</comment>
<evidence type="ECO:0000313" key="24">
    <source>
        <dbReference type="EMBL" id="SNB66614.1"/>
    </source>
</evidence>
<dbReference type="SUPFAM" id="SSF81442">
    <property type="entry name" value="Cytochrome c oxidase subunit I-like"/>
    <property type="match status" value="1"/>
</dbReference>
<feature type="transmembrane region" description="Helical" evidence="21">
    <location>
        <begin position="79"/>
        <end position="100"/>
    </location>
</feature>
<sequence length="628" mass="68569">MASSTVALPRVYAERGLLSWLTTVDHKRIGILYILGAGFFALIGGLEALLIRTQLAVPNNRVLVGDAYNQVLTMHGTTMVFLVVMPVLAGLGNYVVPLMIGARDMAYPRLNAFGVWMFLLGGIFLNLSFLLGGAPDAGWFGYAPLTAKTFSRGTGIDFWILGLQLLGISSITSSINFVSTILLLRAPGLTLNRLPLFAWTTMVTSFLILFAMPSVSAALFLLFLDRHLGTHFFNPAAGGDPLLWQHLFWFFGHPEVYIMILPAMGIVSEVLPVFSRKPIFGYTAVAYSSVAIGFIGFTVWAHHMFAVGLPDVVNAFFSAASMLVAVPTAIKVFNWIATIWGGAVRYRVPFLFAAAFVALFVIGGLSGLFLASVPVDWQVTDTYFVVAHFHYTLFGGSMFAIVAGIYYWFPKITGRFLDERLGRLHFALQFIGFNLTFFPMHFLGLAGMPRRVYTYAAGLGWEGLNLLATVGAFLLALSFVVFFVNIARSLVAGERAPDDPWDGHTLEWLTASPPPPYNFARIPAVHSRRPAWDHKYTGNPHPRPVAEAPTAQAPGGDGPEGDSEAEPIHLPAPSPWPLILAAGLTVFALGLVTHWIFIPIGLLLFALGLARWVQQPLFPEAEAHGAHS</sequence>
<evidence type="ECO:0000256" key="12">
    <source>
        <dbReference type="ARBA" id="ARBA00022967"/>
    </source>
</evidence>
<evidence type="ECO:0000256" key="9">
    <source>
        <dbReference type="ARBA" id="ARBA00022660"/>
    </source>
</evidence>
<keyword evidence="8 20" id="KW-0349">Heme</keyword>
<dbReference type="GO" id="GO:0020037">
    <property type="term" value="F:heme binding"/>
    <property type="evidence" value="ECO:0007669"/>
    <property type="project" value="InterPro"/>
</dbReference>
<dbReference type="Proteomes" id="UP000197025">
    <property type="component" value="Unassembled WGS sequence"/>
</dbReference>
<gene>
    <name evidence="24" type="ORF">SAMN02746019_00001610</name>
</gene>
<dbReference type="RefSeq" id="WP_088571408.1">
    <property type="nucleotide sequence ID" value="NZ_FYEK01000028.1"/>
</dbReference>
<feature type="region of interest" description="Disordered" evidence="22">
    <location>
        <begin position="536"/>
        <end position="568"/>
    </location>
</feature>
<dbReference type="InterPro" id="IPR023615">
    <property type="entry name" value="Cyt_c_Oxase_su1_BS"/>
</dbReference>
<dbReference type="FunCoup" id="A0A212R3J7">
    <property type="interactions" value="67"/>
</dbReference>
<evidence type="ECO:0000256" key="10">
    <source>
        <dbReference type="ARBA" id="ARBA00022692"/>
    </source>
</evidence>
<evidence type="ECO:0000256" key="20">
    <source>
        <dbReference type="RuleBase" id="RU000370"/>
    </source>
</evidence>
<evidence type="ECO:0000256" key="1">
    <source>
        <dbReference type="ARBA" id="ARBA00004651"/>
    </source>
</evidence>
<comment type="catalytic activity">
    <reaction evidence="19 21">
        <text>4 Fe(II)-[cytochrome c] + O2 + 8 H(+)(in) = 4 Fe(III)-[cytochrome c] + 2 H2O + 4 H(+)(out)</text>
        <dbReference type="Rhea" id="RHEA:11436"/>
        <dbReference type="Rhea" id="RHEA-COMP:10350"/>
        <dbReference type="Rhea" id="RHEA-COMP:14399"/>
        <dbReference type="ChEBI" id="CHEBI:15377"/>
        <dbReference type="ChEBI" id="CHEBI:15378"/>
        <dbReference type="ChEBI" id="CHEBI:15379"/>
        <dbReference type="ChEBI" id="CHEBI:29033"/>
        <dbReference type="ChEBI" id="CHEBI:29034"/>
        <dbReference type="EC" id="7.1.1.9"/>
    </reaction>
</comment>
<dbReference type="InterPro" id="IPR000883">
    <property type="entry name" value="Cyt_C_Oxase_1"/>
</dbReference>
<keyword evidence="16 21" id="KW-0186">Copper</keyword>
<feature type="transmembrane region" description="Helical" evidence="21">
    <location>
        <begin position="578"/>
        <end position="607"/>
    </location>
</feature>
<accession>A0A212R3J7</accession>
<feature type="transmembrane region" description="Helical" evidence="21">
    <location>
        <begin position="196"/>
        <end position="223"/>
    </location>
</feature>
<dbReference type="OrthoDB" id="9759913at2"/>
<evidence type="ECO:0000256" key="3">
    <source>
        <dbReference type="ARBA" id="ARBA00009578"/>
    </source>
</evidence>
<evidence type="ECO:0000256" key="15">
    <source>
        <dbReference type="ARBA" id="ARBA00023004"/>
    </source>
</evidence>
<evidence type="ECO:0000256" key="4">
    <source>
        <dbReference type="ARBA" id="ARBA00012949"/>
    </source>
</evidence>
<evidence type="ECO:0000256" key="19">
    <source>
        <dbReference type="ARBA" id="ARBA00047816"/>
    </source>
</evidence>
<dbReference type="InterPro" id="IPR014241">
    <property type="entry name" value="Cyt_c_oxidase_su1_bac"/>
</dbReference>
<dbReference type="Pfam" id="PF00115">
    <property type="entry name" value="COX1"/>
    <property type="match status" value="1"/>
</dbReference>
<evidence type="ECO:0000256" key="8">
    <source>
        <dbReference type="ARBA" id="ARBA00022617"/>
    </source>
</evidence>
<dbReference type="PROSITE" id="PS00077">
    <property type="entry name" value="COX1_CUB"/>
    <property type="match status" value="1"/>
</dbReference>
<dbReference type="GO" id="GO:0015990">
    <property type="term" value="P:electron transport coupled proton transport"/>
    <property type="evidence" value="ECO:0007669"/>
    <property type="project" value="InterPro"/>
</dbReference>
<dbReference type="PROSITE" id="PS50855">
    <property type="entry name" value="COX1"/>
    <property type="match status" value="1"/>
</dbReference>
<proteinExistence type="inferred from homology"/>
<dbReference type="PANTHER" id="PTHR10422:SF18">
    <property type="entry name" value="CYTOCHROME C OXIDASE SUBUNIT 1"/>
    <property type="match status" value="1"/>
</dbReference>
<feature type="transmembrane region" description="Helical" evidence="21">
    <location>
        <begin position="243"/>
        <end position="267"/>
    </location>
</feature>
<dbReference type="GO" id="GO:0005886">
    <property type="term" value="C:plasma membrane"/>
    <property type="evidence" value="ECO:0007669"/>
    <property type="project" value="UniProtKB-SubCell"/>
</dbReference>
<evidence type="ECO:0000256" key="16">
    <source>
        <dbReference type="ARBA" id="ARBA00023008"/>
    </source>
</evidence>
<feature type="transmembrane region" description="Helical" evidence="21">
    <location>
        <begin position="391"/>
        <end position="409"/>
    </location>
</feature>
<feature type="transmembrane region" description="Helical" evidence="21">
    <location>
        <begin position="112"/>
        <end position="131"/>
    </location>
</feature>
<comment type="subcellular location">
    <subcellularLocation>
        <location evidence="1 21">Cell membrane</location>
        <topology evidence="1 21">Multi-pass membrane protein</topology>
    </subcellularLocation>
</comment>
<feature type="transmembrane region" description="Helical" evidence="21">
    <location>
        <begin position="312"/>
        <end position="336"/>
    </location>
</feature>
<evidence type="ECO:0000256" key="11">
    <source>
        <dbReference type="ARBA" id="ARBA00022723"/>
    </source>
</evidence>
<evidence type="ECO:0000256" key="7">
    <source>
        <dbReference type="ARBA" id="ARBA00022475"/>
    </source>
</evidence>
<dbReference type="GO" id="GO:0046872">
    <property type="term" value="F:metal ion binding"/>
    <property type="evidence" value="ECO:0007669"/>
    <property type="project" value="UniProtKB-KW"/>
</dbReference>
<comment type="similarity">
    <text evidence="3 20">Belongs to the heme-copper respiratory oxidase family.</text>
</comment>
<dbReference type="Gene3D" id="1.20.210.10">
    <property type="entry name" value="Cytochrome c oxidase-like, subunit I domain"/>
    <property type="match status" value="1"/>
</dbReference>